<name>A0A5C6EFC8_9BACT</name>
<dbReference type="Gene3D" id="3.40.1160.10">
    <property type="entry name" value="Acetylglutamate kinase-like"/>
    <property type="match status" value="1"/>
</dbReference>
<evidence type="ECO:0000313" key="2">
    <source>
        <dbReference type="Proteomes" id="UP000318288"/>
    </source>
</evidence>
<reference evidence="1 2" key="1">
    <citation type="submission" date="2019-02" db="EMBL/GenBank/DDBJ databases">
        <title>Deep-cultivation of Planctomycetes and their phenomic and genomic characterization uncovers novel biology.</title>
        <authorList>
            <person name="Wiegand S."/>
            <person name="Jogler M."/>
            <person name="Boedeker C."/>
            <person name="Pinto D."/>
            <person name="Vollmers J."/>
            <person name="Rivas-Marin E."/>
            <person name="Kohn T."/>
            <person name="Peeters S.H."/>
            <person name="Heuer A."/>
            <person name="Rast P."/>
            <person name="Oberbeckmann S."/>
            <person name="Bunk B."/>
            <person name="Jeske O."/>
            <person name="Meyerdierks A."/>
            <person name="Storesund J.E."/>
            <person name="Kallscheuer N."/>
            <person name="Luecker S."/>
            <person name="Lage O.M."/>
            <person name="Pohl T."/>
            <person name="Merkel B.J."/>
            <person name="Hornburger P."/>
            <person name="Mueller R.-W."/>
            <person name="Bruemmer F."/>
            <person name="Labrenz M."/>
            <person name="Spormann A.M."/>
            <person name="Op Den Camp H."/>
            <person name="Overmann J."/>
            <person name="Amann R."/>
            <person name="Jetten M.S.M."/>
            <person name="Mascher T."/>
            <person name="Medema M.H."/>
            <person name="Devos D.P."/>
            <person name="Kaster A.-K."/>
            <person name="Ovreas L."/>
            <person name="Rohde M."/>
            <person name="Galperin M.Y."/>
            <person name="Jogler C."/>
        </authorList>
    </citation>
    <scope>NUCLEOTIDE SEQUENCE [LARGE SCALE GENOMIC DNA]</scope>
    <source>
        <strain evidence="1 2">Poly51</strain>
    </source>
</reference>
<keyword evidence="1" id="KW-0418">Kinase</keyword>
<accession>A0A5C6EFC8</accession>
<sequence length="191" mass="20718">MKRRVIKIGGSLLLRSDLSALVDRWIARQSPAENLLIVGGGELIDAIRRLDHVHALNGDDVHWLCVDLLGATFQIARKLWPSAPFVDDAQSLVQRLEHGFVIQRPTLIMVSCFYRRGCDTVLPNDWRTTSDAIAAHLGMMVGADEVVLLKSCAVDATAGLDRLVADGVVDASLPLVGLSDGVLRVESLATT</sequence>
<gene>
    <name evidence="1" type="ORF">Poly51_52980</name>
</gene>
<dbReference type="SUPFAM" id="SSF53633">
    <property type="entry name" value="Carbamate kinase-like"/>
    <property type="match status" value="1"/>
</dbReference>
<organism evidence="1 2">
    <name type="scientific">Rubripirellula tenax</name>
    <dbReference type="NCBI Taxonomy" id="2528015"/>
    <lineage>
        <taxon>Bacteria</taxon>
        <taxon>Pseudomonadati</taxon>
        <taxon>Planctomycetota</taxon>
        <taxon>Planctomycetia</taxon>
        <taxon>Pirellulales</taxon>
        <taxon>Pirellulaceae</taxon>
        <taxon>Rubripirellula</taxon>
    </lineage>
</organism>
<dbReference type="EMBL" id="SJPW01000007">
    <property type="protein sequence ID" value="TWU47498.1"/>
    <property type="molecule type" value="Genomic_DNA"/>
</dbReference>
<proteinExistence type="predicted"/>
<evidence type="ECO:0000313" key="1">
    <source>
        <dbReference type="EMBL" id="TWU47498.1"/>
    </source>
</evidence>
<dbReference type="GO" id="GO:0016301">
    <property type="term" value="F:kinase activity"/>
    <property type="evidence" value="ECO:0007669"/>
    <property type="project" value="UniProtKB-KW"/>
</dbReference>
<dbReference type="InterPro" id="IPR036393">
    <property type="entry name" value="AceGlu_kinase-like_sf"/>
</dbReference>
<dbReference type="OrthoDB" id="8526978at2"/>
<comment type="caution">
    <text evidence="1">The sequence shown here is derived from an EMBL/GenBank/DDBJ whole genome shotgun (WGS) entry which is preliminary data.</text>
</comment>
<keyword evidence="2" id="KW-1185">Reference proteome</keyword>
<dbReference type="Proteomes" id="UP000318288">
    <property type="component" value="Unassembled WGS sequence"/>
</dbReference>
<keyword evidence="1" id="KW-0808">Transferase</keyword>
<protein>
    <submittedName>
        <fullName evidence="1">Amino acid kinase family protein</fullName>
    </submittedName>
</protein>
<dbReference type="RefSeq" id="WP_146461327.1">
    <property type="nucleotide sequence ID" value="NZ_SJPW01000007.1"/>
</dbReference>
<dbReference type="AlphaFoldDB" id="A0A5C6EFC8"/>